<protein>
    <submittedName>
        <fullName evidence="1">Phage_AlpA domain containing protein</fullName>
    </submittedName>
</protein>
<organism evidence="1 2">
    <name type="scientific">Laribacter hongkongensis</name>
    <dbReference type="NCBI Taxonomy" id="168471"/>
    <lineage>
        <taxon>Bacteria</taxon>
        <taxon>Pseudomonadati</taxon>
        <taxon>Pseudomonadota</taxon>
        <taxon>Betaproteobacteria</taxon>
        <taxon>Neisseriales</taxon>
        <taxon>Aquaspirillaceae</taxon>
        <taxon>Laribacter</taxon>
    </lineage>
</organism>
<dbReference type="PANTHER" id="PTHR36154:SF1">
    <property type="entry name" value="DNA-BINDING TRANSCRIPTIONAL ACTIVATOR ALPA"/>
    <property type="match status" value="1"/>
</dbReference>
<proteinExistence type="predicted"/>
<dbReference type="AlphaFoldDB" id="A0A248LHY4"/>
<evidence type="ECO:0000313" key="1">
    <source>
        <dbReference type="EMBL" id="ASJ24109.1"/>
    </source>
</evidence>
<gene>
    <name evidence="1" type="ORF">LHGZ1_1278</name>
</gene>
<dbReference type="PANTHER" id="PTHR36154">
    <property type="entry name" value="DNA-BINDING TRANSCRIPTIONAL ACTIVATOR ALPA"/>
    <property type="match status" value="1"/>
</dbReference>
<dbReference type="EMBL" id="CP022115">
    <property type="protein sequence ID" value="ASJ24109.1"/>
    <property type="molecule type" value="Genomic_DNA"/>
</dbReference>
<accession>A0A248LHY4</accession>
<dbReference type="InterPro" id="IPR010260">
    <property type="entry name" value="AlpA"/>
</dbReference>
<dbReference type="InterPro" id="IPR052931">
    <property type="entry name" value="Prophage_regulatory_activator"/>
</dbReference>
<reference evidence="2" key="1">
    <citation type="submission" date="2017-06" db="EMBL/GenBank/DDBJ databases">
        <title>Whole genome sequence of Laribacter hongkongensis LHGZ1.</title>
        <authorList>
            <person name="Chen D."/>
            <person name="Wu H."/>
            <person name="Chen J."/>
        </authorList>
    </citation>
    <scope>NUCLEOTIDE SEQUENCE [LARGE SCALE GENOMIC DNA]</scope>
    <source>
        <strain evidence="2">LHGZ1</strain>
    </source>
</reference>
<dbReference type="Pfam" id="PF05930">
    <property type="entry name" value="Phage_AlpA"/>
    <property type="match status" value="1"/>
</dbReference>
<sequence length="68" mass="7984">MERLRILRQRDVVAMLGISRSTLYDWMNPGSRRFNHFPAPIKIGMSAVGWKETDVVNWINSRPVSRRN</sequence>
<dbReference type="Gene3D" id="1.10.238.160">
    <property type="match status" value="1"/>
</dbReference>
<name>A0A248LHY4_9NEIS</name>
<evidence type="ECO:0000313" key="2">
    <source>
        <dbReference type="Proteomes" id="UP000197424"/>
    </source>
</evidence>
<dbReference type="OrthoDB" id="5298532at2"/>
<dbReference type="Proteomes" id="UP000197424">
    <property type="component" value="Chromosome"/>
</dbReference>